<dbReference type="Pfam" id="PF08281">
    <property type="entry name" value="Sigma70_r4_2"/>
    <property type="match status" value="1"/>
</dbReference>
<sequence>MAGSAGPTGFEEYAVARGPWLQRVAFLLSGDAHLAQDLAQSTLVQAHRSWKRVQAADDPNAYVRRILVNELRTLQRRRSWSEVVSDEPATLRLAPAGDDVEVGVVQRLEVERLLGRLSPRARAVLTLRYLEDLPATEVADLLGLSPSSVRSATSRALTRLAEITSTEAHDDDR</sequence>
<dbReference type="CDD" id="cd06171">
    <property type="entry name" value="Sigma70_r4"/>
    <property type="match status" value="1"/>
</dbReference>
<evidence type="ECO:0000313" key="8">
    <source>
        <dbReference type="EMBL" id="MFB9311472.1"/>
    </source>
</evidence>
<evidence type="ECO:0000256" key="1">
    <source>
        <dbReference type="ARBA" id="ARBA00010641"/>
    </source>
</evidence>
<evidence type="ECO:0000313" key="9">
    <source>
        <dbReference type="Proteomes" id="UP001589750"/>
    </source>
</evidence>
<evidence type="ECO:0000256" key="5">
    <source>
        <dbReference type="ARBA" id="ARBA00023163"/>
    </source>
</evidence>
<dbReference type="Gene3D" id="1.10.10.10">
    <property type="entry name" value="Winged helix-like DNA-binding domain superfamily/Winged helix DNA-binding domain"/>
    <property type="match status" value="1"/>
</dbReference>
<dbReference type="Gene3D" id="1.10.1740.10">
    <property type="match status" value="1"/>
</dbReference>
<feature type="domain" description="RNA polymerase sigma-70 region 2" evidence="6">
    <location>
        <begin position="18"/>
        <end position="80"/>
    </location>
</feature>
<gene>
    <name evidence="8" type="ORF">ACFFRI_00325</name>
</gene>
<dbReference type="InterPro" id="IPR014284">
    <property type="entry name" value="RNA_pol_sigma-70_dom"/>
</dbReference>
<evidence type="ECO:0000256" key="3">
    <source>
        <dbReference type="ARBA" id="ARBA00023082"/>
    </source>
</evidence>
<dbReference type="InterPro" id="IPR013249">
    <property type="entry name" value="RNA_pol_sigma70_r4_t2"/>
</dbReference>
<evidence type="ECO:0000259" key="7">
    <source>
        <dbReference type="Pfam" id="PF08281"/>
    </source>
</evidence>
<dbReference type="PANTHER" id="PTHR43133:SF50">
    <property type="entry name" value="ECF RNA POLYMERASE SIGMA FACTOR SIGM"/>
    <property type="match status" value="1"/>
</dbReference>
<dbReference type="SUPFAM" id="SSF88946">
    <property type="entry name" value="Sigma2 domain of RNA polymerase sigma factors"/>
    <property type="match status" value="1"/>
</dbReference>
<accession>A0ABV5K3Z5</accession>
<keyword evidence="9" id="KW-1185">Reference proteome</keyword>
<dbReference type="PANTHER" id="PTHR43133">
    <property type="entry name" value="RNA POLYMERASE ECF-TYPE SIGMA FACTO"/>
    <property type="match status" value="1"/>
</dbReference>
<dbReference type="Pfam" id="PF04542">
    <property type="entry name" value="Sigma70_r2"/>
    <property type="match status" value="1"/>
</dbReference>
<keyword evidence="2" id="KW-0805">Transcription regulation</keyword>
<organism evidence="8 9">
    <name type="scientific">Nocardioides plantarum</name>
    <dbReference type="NCBI Taxonomy" id="29299"/>
    <lineage>
        <taxon>Bacteria</taxon>
        <taxon>Bacillati</taxon>
        <taxon>Actinomycetota</taxon>
        <taxon>Actinomycetes</taxon>
        <taxon>Propionibacteriales</taxon>
        <taxon>Nocardioidaceae</taxon>
        <taxon>Nocardioides</taxon>
    </lineage>
</organism>
<proteinExistence type="inferred from homology"/>
<protein>
    <submittedName>
        <fullName evidence="8">SigE family RNA polymerase sigma factor</fullName>
    </submittedName>
</protein>
<dbReference type="SUPFAM" id="SSF88659">
    <property type="entry name" value="Sigma3 and sigma4 domains of RNA polymerase sigma factors"/>
    <property type="match status" value="1"/>
</dbReference>
<evidence type="ECO:0000259" key="6">
    <source>
        <dbReference type="Pfam" id="PF04542"/>
    </source>
</evidence>
<dbReference type="NCBIfam" id="TIGR02937">
    <property type="entry name" value="sigma70-ECF"/>
    <property type="match status" value="1"/>
</dbReference>
<dbReference type="InterPro" id="IPR013325">
    <property type="entry name" value="RNA_pol_sigma_r2"/>
</dbReference>
<evidence type="ECO:0000256" key="2">
    <source>
        <dbReference type="ARBA" id="ARBA00023015"/>
    </source>
</evidence>
<dbReference type="EMBL" id="JBHMDG010000001">
    <property type="protein sequence ID" value="MFB9311472.1"/>
    <property type="molecule type" value="Genomic_DNA"/>
</dbReference>
<keyword evidence="4" id="KW-0238">DNA-binding</keyword>
<evidence type="ECO:0000256" key="4">
    <source>
        <dbReference type="ARBA" id="ARBA00023125"/>
    </source>
</evidence>
<keyword evidence="5" id="KW-0804">Transcription</keyword>
<dbReference type="InterPro" id="IPR036388">
    <property type="entry name" value="WH-like_DNA-bd_sf"/>
</dbReference>
<feature type="domain" description="RNA polymerase sigma factor 70 region 4 type 2" evidence="7">
    <location>
        <begin position="108"/>
        <end position="160"/>
    </location>
</feature>
<reference evidence="8 9" key="1">
    <citation type="submission" date="2024-09" db="EMBL/GenBank/DDBJ databases">
        <authorList>
            <person name="Sun Q."/>
            <person name="Mori K."/>
        </authorList>
    </citation>
    <scope>NUCLEOTIDE SEQUENCE [LARGE SCALE GENOMIC DNA]</scope>
    <source>
        <strain evidence="8 9">JCM 9626</strain>
    </source>
</reference>
<dbReference type="InterPro" id="IPR039425">
    <property type="entry name" value="RNA_pol_sigma-70-like"/>
</dbReference>
<comment type="caution">
    <text evidence="8">The sequence shown here is derived from an EMBL/GenBank/DDBJ whole genome shotgun (WGS) entry which is preliminary data.</text>
</comment>
<keyword evidence="3" id="KW-0731">Sigma factor</keyword>
<name>A0ABV5K3Z5_9ACTN</name>
<dbReference type="InterPro" id="IPR013324">
    <property type="entry name" value="RNA_pol_sigma_r3/r4-like"/>
</dbReference>
<dbReference type="InterPro" id="IPR007627">
    <property type="entry name" value="RNA_pol_sigma70_r2"/>
</dbReference>
<dbReference type="Proteomes" id="UP001589750">
    <property type="component" value="Unassembled WGS sequence"/>
</dbReference>
<dbReference type="RefSeq" id="WP_246084038.1">
    <property type="nucleotide sequence ID" value="NZ_JBHMDG010000001.1"/>
</dbReference>
<comment type="similarity">
    <text evidence="1">Belongs to the sigma-70 factor family. ECF subfamily.</text>
</comment>